<evidence type="ECO:0000259" key="1">
    <source>
        <dbReference type="Pfam" id="PF18899"/>
    </source>
</evidence>
<dbReference type="Gene3D" id="3.40.1350.10">
    <property type="match status" value="1"/>
</dbReference>
<name>A0A644TZN0_9ZZZZ</name>
<protein>
    <recommendedName>
        <fullName evidence="1">DUF5655 domain-containing protein</fullName>
    </recommendedName>
</protein>
<evidence type="ECO:0000313" key="2">
    <source>
        <dbReference type="EMBL" id="MPL71652.1"/>
    </source>
</evidence>
<reference evidence="2" key="1">
    <citation type="submission" date="2019-08" db="EMBL/GenBank/DDBJ databases">
        <authorList>
            <person name="Kucharzyk K."/>
            <person name="Murdoch R.W."/>
            <person name="Higgins S."/>
            <person name="Loffler F."/>
        </authorList>
    </citation>
    <scope>NUCLEOTIDE SEQUENCE</scope>
</reference>
<comment type="caution">
    <text evidence="2">The sequence shown here is derived from an EMBL/GenBank/DDBJ whole genome shotgun (WGS) entry which is preliminary data.</text>
</comment>
<gene>
    <name evidence="2" type="ORF">SDC9_17429</name>
</gene>
<dbReference type="GO" id="GO:0003676">
    <property type="term" value="F:nucleic acid binding"/>
    <property type="evidence" value="ECO:0007669"/>
    <property type="project" value="InterPro"/>
</dbReference>
<dbReference type="AlphaFoldDB" id="A0A644TZN0"/>
<proteinExistence type="predicted"/>
<accession>A0A644TZN0</accession>
<dbReference type="EMBL" id="VSSQ01000060">
    <property type="protein sequence ID" value="MPL71652.1"/>
    <property type="molecule type" value="Genomic_DNA"/>
</dbReference>
<dbReference type="Pfam" id="PF18899">
    <property type="entry name" value="DUF5655"/>
    <property type="match status" value="1"/>
</dbReference>
<organism evidence="2">
    <name type="scientific">bioreactor metagenome</name>
    <dbReference type="NCBI Taxonomy" id="1076179"/>
    <lineage>
        <taxon>unclassified sequences</taxon>
        <taxon>metagenomes</taxon>
        <taxon>ecological metagenomes</taxon>
    </lineage>
</organism>
<sequence length="297" mass="34715">MSKLELYRITPIVKELSSKQVELERKLQTLIEENMDTFFGVRFLYSEYTTSNGGRIDSLGLDENNLPVIFEYKRSINENVINQGLFYLDWLVDHKADIRELVRKKLGEKQVSQIDESSPRLICVAADFTKYDVHAVNQIDRNIDLIRYRVFADDLILFEQVYSKTSTPVKINGIKTRGHGSDKTFTDMKNTLRPELRELYEELADYTRTLGDDITEHEKKLYLAFKKIKNFVCIELRNKNIVLYLKLNPDDFDLEEGVTRDVRNIGHWGTGDLEVVVFNKVGLERAKTLIEESYRRN</sequence>
<dbReference type="InterPro" id="IPR043714">
    <property type="entry name" value="DUF5655"/>
</dbReference>
<dbReference type="InterPro" id="IPR011856">
    <property type="entry name" value="tRNA_endonuc-like_dom_sf"/>
</dbReference>
<feature type="domain" description="DUF5655" evidence="1">
    <location>
        <begin position="193"/>
        <end position="295"/>
    </location>
</feature>